<reference evidence="1" key="1">
    <citation type="submission" date="2020-04" db="EMBL/GenBank/DDBJ databases">
        <authorList>
            <person name="Zhang T."/>
        </authorList>
    </citation>
    <scope>NUCLEOTIDE SEQUENCE</scope>
    <source>
        <strain evidence="1">HKST-UBA10</strain>
    </source>
</reference>
<dbReference type="SUPFAM" id="SSF52540">
    <property type="entry name" value="P-loop containing nucleoside triphosphate hydrolases"/>
    <property type="match status" value="1"/>
</dbReference>
<sequence>MNSGSILVYGSQKDEHYRFALDLINDLQNGAYTELIEIVSPDIHIIDNEGESIGIDEVHEITRRLSFKPYNGNRVIVCIFEAQNLTVEAQNAFLKTLEEPADYSLISLYSSNLENLLPTIISRCRLYRIDNNKNDEELMPDRVSEILDMDLIERFSFAEKLLKEDKSRVECLNLIDSLERYFHQSLITSTNYESMNKASLNLKQVKSTRYQLMRNANSRISLENLFLKLER</sequence>
<dbReference type="PANTHER" id="PTHR11669">
    <property type="entry name" value="REPLICATION FACTOR C / DNA POLYMERASE III GAMMA-TAU SUBUNIT"/>
    <property type="match status" value="1"/>
</dbReference>
<comment type="caution">
    <text evidence="1">The sequence shown here is derived from an EMBL/GenBank/DDBJ whole genome shotgun (WGS) entry which is preliminary data.</text>
</comment>
<accession>A0A955RHY6</accession>
<dbReference type="Gene3D" id="3.40.50.300">
    <property type="entry name" value="P-loop containing nucleotide triphosphate hydrolases"/>
    <property type="match status" value="1"/>
</dbReference>
<evidence type="ECO:0000313" key="2">
    <source>
        <dbReference type="Proteomes" id="UP000782843"/>
    </source>
</evidence>
<dbReference type="Pfam" id="PF13177">
    <property type="entry name" value="DNA_pol3_delta2"/>
    <property type="match status" value="1"/>
</dbReference>
<protein>
    <recommendedName>
        <fullName evidence="3">DNA polymerase III subunit delta</fullName>
    </recommendedName>
</protein>
<organism evidence="1 2">
    <name type="scientific">Candidatus Dojkabacteria bacterium</name>
    <dbReference type="NCBI Taxonomy" id="2099670"/>
    <lineage>
        <taxon>Bacteria</taxon>
        <taxon>Candidatus Dojkabacteria</taxon>
    </lineage>
</organism>
<dbReference type="EMBL" id="JAGQLG010000041">
    <property type="protein sequence ID" value="MCA9382004.1"/>
    <property type="molecule type" value="Genomic_DNA"/>
</dbReference>
<gene>
    <name evidence="1" type="ORF">KC660_01195</name>
</gene>
<name>A0A955RHY6_9BACT</name>
<dbReference type="InterPro" id="IPR027417">
    <property type="entry name" value="P-loop_NTPase"/>
</dbReference>
<dbReference type="InterPro" id="IPR050238">
    <property type="entry name" value="DNA_Rep/Repair_Clamp_Loader"/>
</dbReference>
<evidence type="ECO:0000313" key="1">
    <source>
        <dbReference type="EMBL" id="MCA9382004.1"/>
    </source>
</evidence>
<dbReference type="AlphaFoldDB" id="A0A955RHY6"/>
<dbReference type="GO" id="GO:0006261">
    <property type="term" value="P:DNA-templated DNA replication"/>
    <property type="evidence" value="ECO:0007669"/>
    <property type="project" value="TreeGrafter"/>
</dbReference>
<proteinExistence type="predicted"/>
<evidence type="ECO:0008006" key="3">
    <source>
        <dbReference type="Google" id="ProtNLM"/>
    </source>
</evidence>
<dbReference type="Proteomes" id="UP000782843">
    <property type="component" value="Unassembled WGS sequence"/>
</dbReference>
<reference evidence="1" key="2">
    <citation type="journal article" date="2021" name="Microbiome">
        <title>Successional dynamics and alternative stable states in a saline activated sludge microbial community over 9 years.</title>
        <authorList>
            <person name="Wang Y."/>
            <person name="Ye J."/>
            <person name="Ju F."/>
            <person name="Liu L."/>
            <person name="Boyd J.A."/>
            <person name="Deng Y."/>
            <person name="Parks D.H."/>
            <person name="Jiang X."/>
            <person name="Yin X."/>
            <person name="Woodcroft B.J."/>
            <person name="Tyson G.W."/>
            <person name="Hugenholtz P."/>
            <person name="Polz M.F."/>
            <person name="Zhang T."/>
        </authorList>
    </citation>
    <scope>NUCLEOTIDE SEQUENCE</scope>
    <source>
        <strain evidence="1">HKST-UBA10</strain>
    </source>
</reference>
<dbReference type="PANTHER" id="PTHR11669:SF8">
    <property type="entry name" value="DNA POLYMERASE III SUBUNIT DELTA"/>
    <property type="match status" value="1"/>
</dbReference>